<name>A0ABC8QN71_9AQUA</name>
<feature type="transmembrane region" description="Helical" evidence="1">
    <location>
        <begin position="77"/>
        <end position="98"/>
    </location>
</feature>
<accession>A0ABC8QN71</accession>
<dbReference type="AlphaFoldDB" id="A0ABC8QN71"/>
<keyword evidence="1" id="KW-0472">Membrane</keyword>
<dbReference type="EMBL" id="CAUOFW020000336">
    <property type="protein sequence ID" value="CAK9134121.1"/>
    <property type="molecule type" value="Genomic_DNA"/>
</dbReference>
<sequence length="101" mass="11544">MAIDWKSFSVDETNQHNQYPSGMALHNIMSFFVTITGSCEDIFCSGMVEAFAPKRFCPAMLEALLLDLIRSWTDGSFCIILVYVCVLFCYGKVFWPFLCFL</sequence>
<organism evidence="2 3">
    <name type="scientific">Ilex paraguariensis</name>
    <name type="common">yerba mate</name>
    <dbReference type="NCBI Taxonomy" id="185542"/>
    <lineage>
        <taxon>Eukaryota</taxon>
        <taxon>Viridiplantae</taxon>
        <taxon>Streptophyta</taxon>
        <taxon>Embryophyta</taxon>
        <taxon>Tracheophyta</taxon>
        <taxon>Spermatophyta</taxon>
        <taxon>Magnoliopsida</taxon>
        <taxon>eudicotyledons</taxon>
        <taxon>Gunneridae</taxon>
        <taxon>Pentapetalae</taxon>
        <taxon>asterids</taxon>
        <taxon>campanulids</taxon>
        <taxon>Aquifoliales</taxon>
        <taxon>Aquifoliaceae</taxon>
        <taxon>Ilex</taxon>
    </lineage>
</organism>
<keyword evidence="3" id="KW-1185">Reference proteome</keyword>
<dbReference type="Proteomes" id="UP001642360">
    <property type="component" value="Unassembled WGS sequence"/>
</dbReference>
<protein>
    <submittedName>
        <fullName evidence="2">Uncharacterized protein</fullName>
    </submittedName>
</protein>
<keyword evidence="1" id="KW-1133">Transmembrane helix</keyword>
<reference evidence="2 3" key="1">
    <citation type="submission" date="2024-02" db="EMBL/GenBank/DDBJ databases">
        <authorList>
            <person name="Vignale AGUSTIN F."/>
            <person name="Sosa J E."/>
            <person name="Modenutti C."/>
        </authorList>
    </citation>
    <scope>NUCLEOTIDE SEQUENCE [LARGE SCALE GENOMIC DNA]</scope>
</reference>
<evidence type="ECO:0000313" key="3">
    <source>
        <dbReference type="Proteomes" id="UP001642360"/>
    </source>
</evidence>
<evidence type="ECO:0000256" key="1">
    <source>
        <dbReference type="SAM" id="Phobius"/>
    </source>
</evidence>
<gene>
    <name evidence="2" type="ORF">ILEXP_LOCUS1056</name>
</gene>
<comment type="caution">
    <text evidence="2">The sequence shown here is derived from an EMBL/GenBank/DDBJ whole genome shotgun (WGS) entry which is preliminary data.</text>
</comment>
<evidence type="ECO:0000313" key="2">
    <source>
        <dbReference type="EMBL" id="CAK9134121.1"/>
    </source>
</evidence>
<proteinExistence type="predicted"/>
<keyword evidence="1" id="KW-0812">Transmembrane</keyword>